<dbReference type="WBParaSite" id="RSKR_0000736200.1">
    <property type="protein sequence ID" value="RSKR_0000736200.1"/>
    <property type="gene ID" value="RSKR_0000736200"/>
</dbReference>
<name>A0AC35U4I0_9BILA</name>
<sequence>MLLAINSNYVINSYDPKYGVYLGDFSNLGEGEVSGKVFAINDTSIQVINCTYNGNAPDLYFWLDHAETPTRNGLKIPTYEYSIAELGPYKDSKRVVLNLPSKHKIVNFKSLSFYSNILDKNYGSVLIPDALSPPKPQFIEKQLKGSRYSLSSGPILIKDRRTVKIFAFTFDADKAPDGYFFAGKGPNVAAKSGIKLPIRGRDTNDSVVAMNERYRGGKDIYLDLPEDYDITNIDWLSVYIFKFNVDLAHVAITNISQKIPPFVPVQASAIEVDQAKVWKLTTLLGTSSRRNFTFQLGPPGGLYGYSGSSGHRAGKSVWYVNGYLADIYLKRGETYTFTVEGGDDKSDKYNPLYISNDEFGGYAKLSNEEKALVTIIEGGEHTAGRLCEWTQSKEQDKPENYDSFSAYKQTLKLSCNTVSLPSSFNFTPTKNTSDIVYFQSYYNYNMGNKIYIVDEIPESMEDIHEEPYEHEAWLEQQNVRKSPRKVNSAPAISSKFSIATLAILLMSIIFYL</sequence>
<accession>A0AC35U4I0</accession>
<evidence type="ECO:0000313" key="1">
    <source>
        <dbReference type="Proteomes" id="UP000095286"/>
    </source>
</evidence>
<dbReference type="Proteomes" id="UP000095286">
    <property type="component" value="Unplaced"/>
</dbReference>
<protein>
    <submittedName>
        <fullName evidence="2">Protein Skeletor</fullName>
    </submittedName>
</protein>
<organism evidence="1 2">
    <name type="scientific">Rhabditophanes sp. KR3021</name>
    <dbReference type="NCBI Taxonomy" id="114890"/>
    <lineage>
        <taxon>Eukaryota</taxon>
        <taxon>Metazoa</taxon>
        <taxon>Ecdysozoa</taxon>
        <taxon>Nematoda</taxon>
        <taxon>Chromadorea</taxon>
        <taxon>Rhabditida</taxon>
        <taxon>Tylenchina</taxon>
        <taxon>Panagrolaimomorpha</taxon>
        <taxon>Strongyloidoidea</taxon>
        <taxon>Alloionematidae</taxon>
        <taxon>Rhabditophanes</taxon>
    </lineage>
</organism>
<proteinExistence type="predicted"/>
<evidence type="ECO:0000313" key="2">
    <source>
        <dbReference type="WBParaSite" id="RSKR_0000736200.1"/>
    </source>
</evidence>
<reference evidence="2" key="1">
    <citation type="submission" date="2016-11" db="UniProtKB">
        <authorList>
            <consortium name="WormBaseParasite"/>
        </authorList>
    </citation>
    <scope>IDENTIFICATION</scope>
    <source>
        <strain evidence="2">KR3021</strain>
    </source>
</reference>